<protein>
    <submittedName>
        <fullName evidence="3">Uncharacterized protein</fullName>
    </submittedName>
</protein>
<organism evidence="3 4">
    <name type="scientific">Actinomadura namibiensis</name>
    <dbReference type="NCBI Taxonomy" id="182080"/>
    <lineage>
        <taxon>Bacteria</taxon>
        <taxon>Bacillati</taxon>
        <taxon>Actinomycetota</taxon>
        <taxon>Actinomycetes</taxon>
        <taxon>Streptosporangiales</taxon>
        <taxon>Thermomonosporaceae</taxon>
        <taxon>Actinomadura</taxon>
    </lineage>
</organism>
<dbReference type="RefSeq" id="WP_182846871.1">
    <property type="nucleotide sequence ID" value="NZ_BAAALP010000052.1"/>
</dbReference>
<dbReference type="EMBL" id="JACJIA010000010">
    <property type="protein sequence ID" value="MBA8954830.1"/>
    <property type="molecule type" value="Genomic_DNA"/>
</dbReference>
<evidence type="ECO:0000313" key="4">
    <source>
        <dbReference type="Proteomes" id="UP000572680"/>
    </source>
</evidence>
<proteinExistence type="predicted"/>
<dbReference type="PROSITE" id="PS51257">
    <property type="entry name" value="PROKAR_LIPOPROTEIN"/>
    <property type="match status" value="1"/>
</dbReference>
<reference evidence="3 4" key="1">
    <citation type="submission" date="2020-08" db="EMBL/GenBank/DDBJ databases">
        <title>Genomic Encyclopedia of Type Strains, Phase IV (KMG-IV): sequencing the most valuable type-strain genomes for metagenomic binning, comparative biology and taxonomic classification.</title>
        <authorList>
            <person name="Goeker M."/>
        </authorList>
    </citation>
    <scope>NUCLEOTIDE SEQUENCE [LARGE SCALE GENOMIC DNA]</scope>
    <source>
        <strain evidence="3 4">DSM 44197</strain>
    </source>
</reference>
<accession>A0A7W3LV22</accession>
<evidence type="ECO:0000313" key="3">
    <source>
        <dbReference type="EMBL" id="MBA8954830.1"/>
    </source>
</evidence>
<comment type="caution">
    <text evidence="3">The sequence shown here is derived from an EMBL/GenBank/DDBJ whole genome shotgun (WGS) entry which is preliminary data.</text>
</comment>
<feature type="signal peptide" evidence="2">
    <location>
        <begin position="1"/>
        <end position="22"/>
    </location>
</feature>
<name>A0A7W3LV22_ACTNM</name>
<sequence length="315" mass="32555">MAGWRRAAPGAAVMMFGAGVLAGCDGGSPGGGASPKAEKVGRPSVVAMSVQEYGSALAGAIGPLDTALRGLNGAGGYRGLAGRVRAAERAAEQGVVKLRGLAAPQEVSAEHGRLVAALQVFQRNLGGVRGQVEDRKVCTGSVARAEVGGASGATELRRAVAALEPKVPGWDAALGLPSGRRPNDRPANGTFIRSGDRGGRGTLTIDNGGSHDAVITLARSGRAATSVYVREGDDFTVRGVPDGRYSIYYTTGGDWDRKVRAFGGDCAFRRFDDEMAFKTERTATQIRWSTWKITLQPVVGGTASTSDVAPDGVPD</sequence>
<feature type="region of interest" description="Disordered" evidence="1">
    <location>
        <begin position="173"/>
        <end position="200"/>
    </location>
</feature>
<keyword evidence="4" id="KW-1185">Reference proteome</keyword>
<dbReference type="Proteomes" id="UP000572680">
    <property type="component" value="Unassembled WGS sequence"/>
</dbReference>
<evidence type="ECO:0000256" key="2">
    <source>
        <dbReference type="SAM" id="SignalP"/>
    </source>
</evidence>
<keyword evidence="2" id="KW-0732">Signal</keyword>
<dbReference type="AlphaFoldDB" id="A0A7W3LV22"/>
<feature type="chain" id="PRO_5038339046" evidence="2">
    <location>
        <begin position="23"/>
        <end position="315"/>
    </location>
</feature>
<gene>
    <name evidence="3" type="ORF">HNR61_006487</name>
</gene>
<evidence type="ECO:0000256" key="1">
    <source>
        <dbReference type="SAM" id="MobiDB-lite"/>
    </source>
</evidence>